<dbReference type="PANTHER" id="PTHR30055">
    <property type="entry name" value="HTH-TYPE TRANSCRIPTIONAL REGULATOR RUTR"/>
    <property type="match status" value="1"/>
</dbReference>
<dbReference type="InterPro" id="IPR050109">
    <property type="entry name" value="HTH-type_TetR-like_transc_reg"/>
</dbReference>
<dbReference type="Pfam" id="PF00440">
    <property type="entry name" value="TetR_N"/>
    <property type="match status" value="1"/>
</dbReference>
<dbReference type="InterPro" id="IPR009057">
    <property type="entry name" value="Homeodomain-like_sf"/>
</dbReference>
<dbReference type="InterPro" id="IPR004111">
    <property type="entry name" value="Repressor_TetR_C"/>
</dbReference>
<evidence type="ECO:0000313" key="9">
    <source>
        <dbReference type="EMBL" id="MBB4613026.1"/>
    </source>
</evidence>
<dbReference type="GO" id="GO:0003700">
    <property type="term" value="F:DNA-binding transcription factor activity"/>
    <property type="evidence" value="ECO:0007669"/>
    <property type="project" value="TreeGrafter"/>
</dbReference>
<dbReference type="GO" id="GO:0000976">
    <property type="term" value="F:transcription cis-regulatory region binding"/>
    <property type="evidence" value="ECO:0007669"/>
    <property type="project" value="TreeGrafter"/>
</dbReference>
<dbReference type="Pfam" id="PF02909">
    <property type="entry name" value="TetR_C_1"/>
    <property type="match status" value="1"/>
</dbReference>
<keyword evidence="10" id="KW-1185">Reference proteome</keyword>
<evidence type="ECO:0000256" key="3">
    <source>
        <dbReference type="ARBA" id="ARBA00023015"/>
    </source>
</evidence>
<feature type="region of interest" description="Disordered" evidence="7">
    <location>
        <begin position="1"/>
        <end position="41"/>
    </location>
</feature>
<dbReference type="EMBL" id="JACHOA010000002">
    <property type="protein sequence ID" value="MBB4613026.1"/>
    <property type="molecule type" value="Genomic_DNA"/>
</dbReference>
<accession>A0A7W7A9Z7</accession>
<keyword evidence="2" id="KW-0678">Repressor</keyword>
<dbReference type="OrthoDB" id="4541465at2"/>
<comment type="caution">
    <text evidence="9">The sequence shown here is derived from an EMBL/GenBank/DDBJ whole genome shotgun (WGS) entry which is preliminary data.</text>
</comment>
<keyword evidence="5" id="KW-0804">Transcription</keyword>
<dbReference type="Gene3D" id="1.10.357.10">
    <property type="entry name" value="Tetracycline Repressor, domain 2"/>
    <property type="match status" value="1"/>
</dbReference>
<dbReference type="RefSeq" id="WP_158637719.1">
    <property type="nucleotide sequence ID" value="NZ_JACHOA010000002.1"/>
</dbReference>
<evidence type="ECO:0000259" key="8">
    <source>
        <dbReference type="PROSITE" id="PS50977"/>
    </source>
</evidence>
<keyword evidence="3" id="KW-0805">Transcription regulation</keyword>
<evidence type="ECO:0000256" key="6">
    <source>
        <dbReference type="PROSITE-ProRule" id="PRU00335"/>
    </source>
</evidence>
<name>A0A7W7A9Z7_9SPHN</name>
<proteinExistence type="predicted"/>
<evidence type="ECO:0000256" key="4">
    <source>
        <dbReference type="ARBA" id="ARBA00023125"/>
    </source>
</evidence>
<reference evidence="9 10" key="1">
    <citation type="submission" date="2020-08" db="EMBL/GenBank/DDBJ databases">
        <title>Genomic Encyclopedia of Type Strains, Phase IV (KMG-IV): sequencing the most valuable type-strain genomes for metagenomic binning, comparative biology and taxonomic classification.</title>
        <authorList>
            <person name="Goeker M."/>
        </authorList>
    </citation>
    <scope>NUCLEOTIDE SEQUENCE [LARGE SCALE GENOMIC DNA]</scope>
    <source>
        <strain evidence="9 10">DSM 17507</strain>
    </source>
</reference>
<dbReference type="InterPro" id="IPR003012">
    <property type="entry name" value="Tet_transcr_reg_TetR"/>
</dbReference>
<dbReference type="InterPro" id="IPR036271">
    <property type="entry name" value="Tet_transcr_reg_TetR-rel_C_sf"/>
</dbReference>
<feature type="compositionally biased region" description="Basic residues" evidence="7">
    <location>
        <begin position="10"/>
        <end position="20"/>
    </location>
</feature>
<dbReference type="InterPro" id="IPR001647">
    <property type="entry name" value="HTH_TetR"/>
</dbReference>
<protein>
    <submittedName>
        <fullName evidence="9">AcrR family transcriptional regulator</fullName>
    </submittedName>
</protein>
<dbReference type="PRINTS" id="PR00400">
    <property type="entry name" value="TETREPRESSOR"/>
</dbReference>
<feature type="domain" description="HTH tetR-type" evidence="8">
    <location>
        <begin position="41"/>
        <end position="101"/>
    </location>
</feature>
<dbReference type="Proteomes" id="UP000538566">
    <property type="component" value="Unassembled WGS sequence"/>
</dbReference>
<dbReference type="AlphaFoldDB" id="A0A7W7A9Z7"/>
<keyword evidence="4 6" id="KW-0238">DNA-binding</keyword>
<dbReference type="SUPFAM" id="SSF48498">
    <property type="entry name" value="Tetracyclin repressor-like, C-terminal domain"/>
    <property type="match status" value="1"/>
</dbReference>
<feature type="DNA-binding region" description="H-T-H motif" evidence="6">
    <location>
        <begin position="64"/>
        <end position="83"/>
    </location>
</feature>
<dbReference type="PRINTS" id="PR00455">
    <property type="entry name" value="HTHTETR"/>
</dbReference>
<evidence type="ECO:0000256" key="5">
    <source>
        <dbReference type="ARBA" id="ARBA00023163"/>
    </source>
</evidence>
<dbReference type="PROSITE" id="PS50977">
    <property type="entry name" value="HTH_TETR_2"/>
    <property type="match status" value="1"/>
</dbReference>
<gene>
    <name evidence="9" type="ORF">GGR37_001285</name>
</gene>
<dbReference type="GO" id="GO:0045892">
    <property type="term" value="P:negative regulation of DNA-templated transcription"/>
    <property type="evidence" value="ECO:0007669"/>
    <property type="project" value="InterPro"/>
</dbReference>
<evidence type="ECO:0000313" key="10">
    <source>
        <dbReference type="Proteomes" id="UP000538566"/>
    </source>
</evidence>
<evidence type="ECO:0000256" key="1">
    <source>
        <dbReference type="ARBA" id="ARBA00002856"/>
    </source>
</evidence>
<dbReference type="SUPFAM" id="SSF46689">
    <property type="entry name" value="Homeodomain-like"/>
    <property type="match status" value="1"/>
</dbReference>
<sequence>MATMKQNTPRSRKVSIRGKSRSTEKASPAQSNRAGRPASPLITRDAAAEAALSIVDEKGLDGLSLQAVAQKMGVRAPSLYYHFRDKEELLVKVSRLLLKKISSERDTWSDDWEARTKELALATYRVTMRHPNAAPIALRFFPRAVVQPAYERTLASCPYKPEHHIVVLEAIERFTFGYTIFAAAAASLHTPATPTPDPETYPFLAQALKVAPGSDEEIFTEALQVILDGLRVRYGKG</sequence>
<dbReference type="GO" id="GO:0046677">
    <property type="term" value="P:response to antibiotic"/>
    <property type="evidence" value="ECO:0007669"/>
    <property type="project" value="InterPro"/>
</dbReference>
<evidence type="ECO:0000256" key="7">
    <source>
        <dbReference type="SAM" id="MobiDB-lite"/>
    </source>
</evidence>
<comment type="function">
    <text evidence="1">TetR is the repressor of the tetracycline resistance element; its N-terminal region forms a helix-turn-helix structure and binds DNA. Binding of tetracycline to TetR reduces the repressor affinity for the tetracycline resistance gene (tetA) promoter operator sites.</text>
</comment>
<dbReference type="PANTHER" id="PTHR30055:SF151">
    <property type="entry name" value="TRANSCRIPTIONAL REGULATORY PROTEIN"/>
    <property type="match status" value="1"/>
</dbReference>
<organism evidence="9 10">
    <name type="scientific">Novosphingobium taihuense</name>
    <dbReference type="NCBI Taxonomy" id="260085"/>
    <lineage>
        <taxon>Bacteria</taxon>
        <taxon>Pseudomonadati</taxon>
        <taxon>Pseudomonadota</taxon>
        <taxon>Alphaproteobacteria</taxon>
        <taxon>Sphingomonadales</taxon>
        <taxon>Sphingomonadaceae</taxon>
        <taxon>Novosphingobium</taxon>
    </lineage>
</organism>
<evidence type="ECO:0000256" key="2">
    <source>
        <dbReference type="ARBA" id="ARBA00022491"/>
    </source>
</evidence>